<reference evidence="3" key="2">
    <citation type="submission" date="2021-04" db="EMBL/GenBank/DDBJ databases">
        <authorList>
            <person name="Gilroy R."/>
        </authorList>
    </citation>
    <scope>NUCLEOTIDE SEQUENCE</scope>
    <source>
        <strain evidence="3">CHK196-7946</strain>
    </source>
</reference>
<comment type="caution">
    <text evidence="3">The sequence shown here is derived from an EMBL/GenBank/DDBJ whole genome shotgun (WGS) entry which is preliminary data.</text>
</comment>
<name>A0A9D2Q9Y9_9FIRM</name>
<dbReference type="CDD" id="cd00093">
    <property type="entry name" value="HTH_XRE"/>
    <property type="match status" value="1"/>
</dbReference>
<accession>A0A9D2Q9Y9</accession>
<dbReference type="PANTHER" id="PTHR46558:SF4">
    <property type="entry name" value="DNA-BIDING PHAGE PROTEIN"/>
    <property type="match status" value="1"/>
</dbReference>
<dbReference type="GO" id="GO:0003677">
    <property type="term" value="F:DNA binding"/>
    <property type="evidence" value="ECO:0007669"/>
    <property type="project" value="UniProtKB-KW"/>
</dbReference>
<dbReference type="SMART" id="SM00530">
    <property type="entry name" value="HTH_XRE"/>
    <property type="match status" value="1"/>
</dbReference>
<dbReference type="InterPro" id="IPR001387">
    <property type="entry name" value="Cro/C1-type_HTH"/>
</dbReference>
<dbReference type="Gene3D" id="1.10.260.40">
    <property type="entry name" value="lambda repressor-like DNA-binding domains"/>
    <property type="match status" value="1"/>
</dbReference>
<evidence type="ECO:0000313" key="3">
    <source>
        <dbReference type="EMBL" id="HJC74693.1"/>
    </source>
</evidence>
<dbReference type="SUPFAM" id="SSF47413">
    <property type="entry name" value="lambda repressor-like DNA-binding domains"/>
    <property type="match status" value="1"/>
</dbReference>
<dbReference type="PROSITE" id="PS50943">
    <property type="entry name" value="HTH_CROC1"/>
    <property type="match status" value="1"/>
</dbReference>
<dbReference type="Proteomes" id="UP000823902">
    <property type="component" value="Unassembled WGS sequence"/>
</dbReference>
<dbReference type="EMBL" id="DWVY01000035">
    <property type="protein sequence ID" value="HJC74693.1"/>
    <property type="molecule type" value="Genomic_DNA"/>
</dbReference>
<dbReference type="PANTHER" id="PTHR46558">
    <property type="entry name" value="TRACRIPTIONAL REGULATORY PROTEIN-RELATED-RELATED"/>
    <property type="match status" value="1"/>
</dbReference>
<feature type="domain" description="HTH cro/C1-type" evidence="2">
    <location>
        <begin position="35"/>
        <end position="89"/>
    </location>
</feature>
<evidence type="ECO:0000256" key="1">
    <source>
        <dbReference type="ARBA" id="ARBA00023125"/>
    </source>
</evidence>
<evidence type="ECO:0000313" key="4">
    <source>
        <dbReference type="Proteomes" id="UP000823902"/>
    </source>
</evidence>
<evidence type="ECO:0000259" key="2">
    <source>
        <dbReference type="PROSITE" id="PS50943"/>
    </source>
</evidence>
<dbReference type="AlphaFoldDB" id="A0A9D2Q9Y9"/>
<gene>
    <name evidence="3" type="ORF">H9697_07070</name>
</gene>
<reference evidence="3" key="1">
    <citation type="journal article" date="2021" name="PeerJ">
        <title>Extensive microbial diversity within the chicken gut microbiome revealed by metagenomics and culture.</title>
        <authorList>
            <person name="Gilroy R."/>
            <person name="Ravi A."/>
            <person name="Getino M."/>
            <person name="Pursley I."/>
            <person name="Horton D.L."/>
            <person name="Alikhan N.F."/>
            <person name="Baker D."/>
            <person name="Gharbi K."/>
            <person name="Hall N."/>
            <person name="Watson M."/>
            <person name="Adriaenssens E.M."/>
            <person name="Foster-Nyarko E."/>
            <person name="Jarju S."/>
            <person name="Secka A."/>
            <person name="Antonio M."/>
            <person name="Oren A."/>
            <person name="Chaudhuri R.R."/>
            <person name="La Ragione R."/>
            <person name="Hildebrand F."/>
            <person name="Pallen M.J."/>
        </authorList>
    </citation>
    <scope>NUCLEOTIDE SEQUENCE</scope>
    <source>
        <strain evidence="3">CHK196-7946</strain>
    </source>
</reference>
<dbReference type="InterPro" id="IPR010982">
    <property type="entry name" value="Lambda_DNA-bd_dom_sf"/>
</dbReference>
<organism evidence="3 4">
    <name type="scientific">Candidatus Mediterraneibacter faecavium</name>
    <dbReference type="NCBI Taxonomy" id="2838668"/>
    <lineage>
        <taxon>Bacteria</taxon>
        <taxon>Bacillati</taxon>
        <taxon>Bacillota</taxon>
        <taxon>Clostridia</taxon>
        <taxon>Lachnospirales</taxon>
        <taxon>Lachnospiraceae</taxon>
        <taxon>Mediterraneibacter</taxon>
    </lineage>
</organism>
<keyword evidence="1" id="KW-0238">DNA-binding</keyword>
<dbReference type="Pfam" id="PF01381">
    <property type="entry name" value="HTH_3"/>
    <property type="match status" value="1"/>
</dbReference>
<proteinExistence type="predicted"/>
<protein>
    <submittedName>
        <fullName evidence="3">Helix-turn-helix domain-containing protein</fullName>
    </submittedName>
</protein>
<sequence>MGKNFRETLNQQMKNAGFKKEWDALEPEFDIIKAIVDARTSQHLTQKELAEKTGIPQADISRLENGTRNPSLKLLKRLADGLDMDLGIVFVPKKLQK</sequence>